<evidence type="ECO:0000256" key="1">
    <source>
        <dbReference type="SAM" id="MobiDB-lite"/>
    </source>
</evidence>
<feature type="region of interest" description="Disordered" evidence="1">
    <location>
        <begin position="32"/>
        <end position="72"/>
    </location>
</feature>
<dbReference type="AlphaFoldDB" id="A0A9P7UJ52"/>
<protein>
    <submittedName>
        <fullName evidence="2">Uncharacterized protein</fullName>
    </submittedName>
</protein>
<dbReference type="EMBL" id="JAESDN010000004">
    <property type="protein sequence ID" value="KAG7051320.1"/>
    <property type="molecule type" value="Genomic_DNA"/>
</dbReference>
<keyword evidence="3" id="KW-1185">Reference proteome</keyword>
<evidence type="ECO:0000313" key="2">
    <source>
        <dbReference type="EMBL" id="KAG7051320.1"/>
    </source>
</evidence>
<comment type="caution">
    <text evidence="2">The sequence shown here is derived from an EMBL/GenBank/DDBJ whole genome shotgun (WGS) entry which is preliminary data.</text>
</comment>
<gene>
    <name evidence="2" type="ORF">JMJ77_001944</name>
</gene>
<reference evidence="2" key="1">
    <citation type="submission" date="2021-05" db="EMBL/GenBank/DDBJ databases">
        <title>Comparative genomics of three Colletotrichum scovillei strains and genetic complementation revealed genes involved fungal growth and virulence on chili pepper.</title>
        <authorList>
            <person name="Hsieh D.-K."/>
            <person name="Chuang S.-C."/>
            <person name="Chen C.-Y."/>
            <person name="Chao Y.-T."/>
            <person name="Lu M.-Y.J."/>
            <person name="Lee M.-H."/>
            <person name="Shih M.-C."/>
        </authorList>
    </citation>
    <scope>NUCLEOTIDE SEQUENCE</scope>
    <source>
        <strain evidence="2">Coll-153</strain>
    </source>
</reference>
<sequence length="72" mass="7769">MAGGFSSTEYGPYGGPLDAGIASFDESYPSNLFSTSCRSPPRRRRSAPSPWPMVSLHPREGTTGTYPHHPCP</sequence>
<accession>A0A9P7UJ52</accession>
<feature type="non-terminal residue" evidence="2">
    <location>
        <position position="72"/>
    </location>
</feature>
<organism evidence="2 3">
    <name type="scientific">Colletotrichum scovillei</name>
    <dbReference type="NCBI Taxonomy" id="1209932"/>
    <lineage>
        <taxon>Eukaryota</taxon>
        <taxon>Fungi</taxon>
        <taxon>Dikarya</taxon>
        <taxon>Ascomycota</taxon>
        <taxon>Pezizomycotina</taxon>
        <taxon>Sordariomycetes</taxon>
        <taxon>Hypocreomycetidae</taxon>
        <taxon>Glomerellales</taxon>
        <taxon>Glomerellaceae</taxon>
        <taxon>Colletotrichum</taxon>
        <taxon>Colletotrichum acutatum species complex</taxon>
    </lineage>
</organism>
<proteinExistence type="predicted"/>
<dbReference type="Proteomes" id="UP000699042">
    <property type="component" value="Unassembled WGS sequence"/>
</dbReference>
<evidence type="ECO:0000313" key="3">
    <source>
        <dbReference type="Proteomes" id="UP000699042"/>
    </source>
</evidence>
<name>A0A9P7UJ52_9PEZI</name>